<comment type="caution">
    <text evidence="5">The sequence shown here is derived from an EMBL/GenBank/DDBJ whole genome shotgun (WGS) entry which is preliminary data.</text>
</comment>
<dbReference type="GO" id="GO:0019878">
    <property type="term" value="P:lysine biosynthetic process via aminoadipic acid"/>
    <property type="evidence" value="ECO:0007669"/>
    <property type="project" value="TreeGrafter"/>
</dbReference>
<feature type="compositionally biased region" description="Low complexity" evidence="3">
    <location>
        <begin position="214"/>
        <end position="226"/>
    </location>
</feature>
<name>A0A7K3RIH2_STRAQ</name>
<dbReference type="PANTHER" id="PTHR12215">
    <property type="entry name" value="PHOSPHOPANTETHEINE TRANSFERASE"/>
    <property type="match status" value="1"/>
</dbReference>
<dbReference type="InterPro" id="IPR037143">
    <property type="entry name" value="4-PPantetheinyl_Trfase_dom_sf"/>
</dbReference>
<dbReference type="GO" id="GO:0008897">
    <property type="term" value="F:holo-[acyl-carrier-protein] synthase activity"/>
    <property type="evidence" value="ECO:0007669"/>
    <property type="project" value="InterPro"/>
</dbReference>
<proteinExistence type="inferred from homology"/>
<feature type="domain" description="4'-phosphopantetheinyl transferase" evidence="4">
    <location>
        <begin position="113"/>
        <end position="167"/>
    </location>
</feature>
<dbReference type="EMBL" id="JAAGMS010000311">
    <property type="protein sequence ID" value="NEC01943.1"/>
    <property type="molecule type" value="Genomic_DNA"/>
</dbReference>
<evidence type="ECO:0000259" key="4">
    <source>
        <dbReference type="Pfam" id="PF01648"/>
    </source>
</evidence>
<gene>
    <name evidence="5" type="ORF">G3I58_28805</name>
</gene>
<evidence type="ECO:0000256" key="1">
    <source>
        <dbReference type="ARBA" id="ARBA00010990"/>
    </source>
</evidence>
<dbReference type="SUPFAM" id="SSF56214">
    <property type="entry name" value="4'-phosphopantetheinyl transferase"/>
    <property type="match status" value="2"/>
</dbReference>
<evidence type="ECO:0000256" key="3">
    <source>
        <dbReference type="SAM" id="MobiDB-lite"/>
    </source>
</evidence>
<dbReference type="Pfam" id="PF01648">
    <property type="entry name" value="ACPS"/>
    <property type="match status" value="1"/>
</dbReference>
<protein>
    <submittedName>
        <fullName evidence="5">4'-phosphopantetheinyl transferase superfamily protein</fullName>
    </submittedName>
</protein>
<sequence length="233" mass="24338">MRGAAAVALVATTAEVLAHPELDERLLAPWERRRLVGIRVPARRDDVVAARLLLRLCASRVTGLPPDAVEPAQRCPGCGRDGHGRPYLPDHPELGVSYSHADGLAAAAVGPGPVGIDVEPLTRRPGPLSVLRRMLPKDEVDAARAGPDPGPALLRLWVRREALFKAGFEAGFDGGFEGGFEAGRDDVRLTAWTDHRRAAVVALAGADGALAPALSSAPAPLPLSSGPAPPSGR</sequence>
<dbReference type="InterPro" id="IPR050559">
    <property type="entry name" value="P-Pant_transferase_sf"/>
</dbReference>
<dbReference type="InterPro" id="IPR008278">
    <property type="entry name" value="4-PPantetheinyl_Trfase_dom"/>
</dbReference>
<comment type="similarity">
    <text evidence="1">Belongs to the P-Pant transferase superfamily. Gsp/Sfp/HetI/AcpT family.</text>
</comment>
<dbReference type="GO" id="GO:0000287">
    <property type="term" value="F:magnesium ion binding"/>
    <property type="evidence" value="ECO:0007669"/>
    <property type="project" value="InterPro"/>
</dbReference>
<keyword evidence="2 5" id="KW-0808">Transferase</keyword>
<dbReference type="PANTHER" id="PTHR12215:SF10">
    <property type="entry name" value="L-AMINOADIPATE-SEMIALDEHYDE DEHYDROGENASE-PHOSPHOPANTETHEINYL TRANSFERASE"/>
    <property type="match status" value="1"/>
</dbReference>
<dbReference type="Proteomes" id="UP000470951">
    <property type="component" value="Unassembled WGS sequence"/>
</dbReference>
<evidence type="ECO:0000256" key="2">
    <source>
        <dbReference type="ARBA" id="ARBA00022679"/>
    </source>
</evidence>
<dbReference type="GO" id="GO:0005829">
    <property type="term" value="C:cytosol"/>
    <property type="evidence" value="ECO:0007669"/>
    <property type="project" value="TreeGrafter"/>
</dbReference>
<feature type="region of interest" description="Disordered" evidence="3">
    <location>
        <begin position="214"/>
        <end position="233"/>
    </location>
</feature>
<reference evidence="5 6" key="1">
    <citation type="submission" date="2020-01" db="EMBL/GenBank/DDBJ databases">
        <title>Insect and environment-associated Actinomycetes.</title>
        <authorList>
            <person name="Currrie C."/>
            <person name="Chevrette M."/>
            <person name="Carlson C."/>
            <person name="Stubbendieck R."/>
            <person name="Wendt-Pienkowski E."/>
        </authorList>
    </citation>
    <scope>NUCLEOTIDE SEQUENCE [LARGE SCALE GENOMIC DNA]</scope>
    <source>
        <strain evidence="5 6">SID7903</strain>
    </source>
</reference>
<evidence type="ECO:0000313" key="5">
    <source>
        <dbReference type="EMBL" id="NEC01943.1"/>
    </source>
</evidence>
<accession>A0A7K3RIH2</accession>
<dbReference type="AlphaFoldDB" id="A0A7K3RIH2"/>
<evidence type="ECO:0000313" key="6">
    <source>
        <dbReference type="Proteomes" id="UP000470951"/>
    </source>
</evidence>
<dbReference type="Gene3D" id="3.90.470.20">
    <property type="entry name" value="4'-phosphopantetheinyl transferase domain"/>
    <property type="match status" value="1"/>
</dbReference>
<organism evidence="5 6">
    <name type="scientific">Streptomyces anulatus</name>
    <name type="common">Streptomyces chrysomallus</name>
    <dbReference type="NCBI Taxonomy" id="1892"/>
    <lineage>
        <taxon>Bacteria</taxon>
        <taxon>Bacillati</taxon>
        <taxon>Actinomycetota</taxon>
        <taxon>Actinomycetes</taxon>
        <taxon>Kitasatosporales</taxon>
        <taxon>Streptomycetaceae</taxon>
        <taxon>Streptomyces</taxon>
    </lineage>
</organism>